<dbReference type="RefSeq" id="WP_126662579.1">
    <property type="nucleotide sequence ID" value="NZ_CP069188.1"/>
</dbReference>
<protein>
    <submittedName>
        <fullName evidence="1">Uncharacterized protein</fullName>
    </submittedName>
</protein>
<dbReference type="Pfam" id="PF25857">
    <property type="entry name" value="DUF7957"/>
    <property type="match status" value="1"/>
</dbReference>
<accession>A0A8T8E535</accession>
<gene>
    <name evidence="1" type="ORF">JMJ58_06550</name>
</gene>
<keyword evidence="2" id="KW-1185">Reference proteome</keyword>
<dbReference type="EMBL" id="CP069188">
    <property type="protein sequence ID" value="QRV16542.1"/>
    <property type="molecule type" value="Genomic_DNA"/>
</dbReference>
<dbReference type="OrthoDB" id="227446at2157"/>
<dbReference type="InterPro" id="IPR058263">
    <property type="entry name" value="DUF7957"/>
</dbReference>
<sequence>MSDLSVDDNILTVGSTEIAFDYEIGDVIEFDSVIVVRLVIPPEETHNRNVVGIDKTGTKRWTIPESLHSSAEDNPYLSLRVRDGELWTGNWRGWTYRVDLETGALREYEFTK</sequence>
<evidence type="ECO:0000313" key="2">
    <source>
        <dbReference type="Proteomes" id="UP000637819"/>
    </source>
</evidence>
<dbReference type="Proteomes" id="UP000637819">
    <property type="component" value="Chromosome"/>
</dbReference>
<proteinExistence type="predicted"/>
<dbReference type="AlphaFoldDB" id="A0A8T8E535"/>
<dbReference type="GeneID" id="62874768"/>
<organism evidence="1 2">
    <name type="scientific">Haloterrigena salifodinae</name>
    <dbReference type="NCBI Taxonomy" id="2675099"/>
    <lineage>
        <taxon>Archaea</taxon>
        <taxon>Methanobacteriati</taxon>
        <taxon>Methanobacteriota</taxon>
        <taxon>Stenosarchaea group</taxon>
        <taxon>Halobacteria</taxon>
        <taxon>Halobacteriales</taxon>
        <taxon>Natrialbaceae</taxon>
        <taxon>Haloterrigena</taxon>
    </lineage>
</organism>
<name>A0A8T8E535_9EURY</name>
<dbReference type="KEGG" id="hsal:JMJ58_06550"/>
<reference evidence="1 2" key="1">
    <citation type="submission" date="2021-01" db="EMBL/GenBank/DDBJ databases">
        <title>Genome Sequence and Methylation Pattern of Haloterrigena salifodinae BOL5-1, An Extremely Halophilic Archaeon from a Bolivian Salt Mine.</title>
        <authorList>
            <person name="DasSarma P."/>
            <person name="Anton B.P."/>
            <person name="DasSarma S.L."/>
            <person name="von Ehrenheim H.A.L."/>
            <person name="Martinez F.L."/>
            <person name="Guzman D."/>
            <person name="Roberts R.J."/>
            <person name="DasSarma S."/>
        </authorList>
    </citation>
    <scope>NUCLEOTIDE SEQUENCE [LARGE SCALE GENOMIC DNA]</scope>
    <source>
        <strain evidence="1 2">BOL5-1</strain>
    </source>
</reference>
<evidence type="ECO:0000313" key="1">
    <source>
        <dbReference type="EMBL" id="QRV16542.1"/>
    </source>
</evidence>